<dbReference type="CDD" id="cd05233">
    <property type="entry name" value="SDR_c"/>
    <property type="match status" value="1"/>
</dbReference>
<comment type="caution">
    <text evidence="4">The sequence shown here is derived from an EMBL/GenBank/DDBJ whole genome shotgun (WGS) entry which is preliminary data.</text>
</comment>
<evidence type="ECO:0000256" key="3">
    <source>
        <dbReference type="RuleBase" id="RU000363"/>
    </source>
</evidence>
<evidence type="ECO:0000256" key="1">
    <source>
        <dbReference type="ARBA" id="ARBA00006484"/>
    </source>
</evidence>
<dbReference type="PANTHER" id="PTHR43115">
    <property type="entry name" value="DEHYDROGENASE/REDUCTASE SDR FAMILY MEMBER 11"/>
    <property type="match status" value="1"/>
</dbReference>
<dbReference type="PRINTS" id="PR00081">
    <property type="entry name" value="GDHRDH"/>
</dbReference>
<dbReference type="InterPro" id="IPR002347">
    <property type="entry name" value="SDR_fam"/>
</dbReference>
<dbReference type="PRINTS" id="PR00080">
    <property type="entry name" value="SDRFAMILY"/>
</dbReference>
<name>A0ABR4XSM2_9LACO</name>
<dbReference type="Pfam" id="PF00106">
    <property type="entry name" value="adh_short"/>
    <property type="match status" value="1"/>
</dbReference>
<sequence>MLNEHGAKVVIAGRREARLQEISKEVKFPENIAYSVADVTVPEQVQATIDLAIEKWGRLDVTFNNSGIMPLGMLADPSYNIDVWKKTFDTNVIGVLNGIKASLPQMHKQKSGLIISTSSVVGHVVMPAGAAYSGSKFAVRAIMEVLRQEERENGIRSSIITPGATRTELTNSIGNEAIQKAITESSNDDLDYAVRPEDLANAVLYMVDQPDHVSVSELIVRPRKQEI</sequence>
<evidence type="ECO:0000256" key="2">
    <source>
        <dbReference type="ARBA" id="ARBA00023002"/>
    </source>
</evidence>
<keyword evidence="5" id="KW-1185">Reference proteome</keyword>
<comment type="similarity">
    <text evidence="1 3">Belongs to the short-chain dehydrogenases/reductases (SDR) family.</text>
</comment>
<reference evidence="4 5" key="1">
    <citation type="journal article" date="2014" name="Antonie Van Leeuwenhoek">
        <title>Oenococcus alcoholitolerans sp. nov., a lactic acid bacteria isolated from cachaca and ethanol fermentation processes.</title>
        <authorList>
            <person name="Badotti F."/>
            <person name="Moreira A.P."/>
            <person name="Tonon L.A."/>
            <person name="de Lucena B.T."/>
            <person name="Gomes Fde C."/>
            <person name="Kruger R."/>
            <person name="Thompson C.C."/>
            <person name="de Morais M.A.Jr."/>
            <person name="Rosa C.A."/>
            <person name="Thompson F.L."/>
        </authorList>
    </citation>
    <scope>NUCLEOTIDE SEQUENCE [LARGE SCALE GENOMIC DNA]</scope>
    <source>
        <strain evidence="4 5">UFRJ-M7.2.18</strain>
    </source>
</reference>
<evidence type="ECO:0000313" key="4">
    <source>
        <dbReference type="EMBL" id="KGO32324.1"/>
    </source>
</evidence>
<keyword evidence="2" id="KW-0560">Oxidoreductase</keyword>
<dbReference type="EMBL" id="AXCV01000040">
    <property type="protein sequence ID" value="KGO32324.1"/>
    <property type="molecule type" value="Genomic_DNA"/>
</dbReference>
<dbReference type="Gene3D" id="3.40.50.720">
    <property type="entry name" value="NAD(P)-binding Rossmann-like Domain"/>
    <property type="match status" value="1"/>
</dbReference>
<dbReference type="PROSITE" id="PS00061">
    <property type="entry name" value="ADH_SHORT"/>
    <property type="match status" value="1"/>
</dbReference>
<protein>
    <submittedName>
        <fullName evidence="4">Oxidoreductase</fullName>
    </submittedName>
</protein>
<organism evidence="4 5">
    <name type="scientific">Oenococcus alcoholitolerans</name>
    <dbReference type="NCBI Taxonomy" id="931074"/>
    <lineage>
        <taxon>Bacteria</taxon>
        <taxon>Bacillati</taxon>
        <taxon>Bacillota</taxon>
        <taxon>Bacilli</taxon>
        <taxon>Lactobacillales</taxon>
        <taxon>Lactobacillaceae</taxon>
        <taxon>Oenococcus</taxon>
    </lineage>
</organism>
<dbReference type="SUPFAM" id="SSF51735">
    <property type="entry name" value="NAD(P)-binding Rossmann-fold domains"/>
    <property type="match status" value="1"/>
</dbReference>
<dbReference type="InterPro" id="IPR020904">
    <property type="entry name" value="Sc_DH/Rdtase_CS"/>
</dbReference>
<evidence type="ECO:0000313" key="5">
    <source>
        <dbReference type="Proteomes" id="UP000030023"/>
    </source>
</evidence>
<dbReference type="InterPro" id="IPR036291">
    <property type="entry name" value="NAD(P)-bd_dom_sf"/>
</dbReference>
<gene>
    <name evidence="4" type="ORF">Q757_01670</name>
</gene>
<dbReference type="Proteomes" id="UP000030023">
    <property type="component" value="Unassembled WGS sequence"/>
</dbReference>
<proteinExistence type="inferred from homology"/>
<dbReference type="PANTHER" id="PTHR43115:SF4">
    <property type="entry name" value="DEHYDROGENASE_REDUCTASE SDR FAMILY MEMBER 11"/>
    <property type="match status" value="1"/>
</dbReference>
<accession>A0ABR4XSM2</accession>